<feature type="binding site" evidence="8">
    <location>
        <position position="525"/>
    </location>
    <ligand>
        <name>substrate</name>
    </ligand>
</feature>
<dbReference type="GO" id="GO:0009252">
    <property type="term" value="P:peptidoglycan biosynthetic process"/>
    <property type="evidence" value="ECO:0007669"/>
    <property type="project" value="UniProtKB-KW"/>
</dbReference>
<evidence type="ECO:0000256" key="9">
    <source>
        <dbReference type="RuleBase" id="RU004016"/>
    </source>
</evidence>
<feature type="transmembrane region" description="Helical" evidence="10">
    <location>
        <begin position="6"/>
        <end position="30"/>
    </location>
</feature>
<dbReference type="GO" id="GO:0009002">
    <property type="term" value="F:serine-type D-Ala-D-Ala carboxypeptidase activity"/>
    <property type="evidence" value="ECO:0007669"/>
    <property type="project" value="InterPro"/>
</dbReference>
<feature type="domain" description="Peptidase M56" evidence="12">
    <location>
        <begin position="91"/>
        <end position="242"/>
    </location>
</feature>
<evidence type="ECO:0000256" key="3">
    <source>
        <dbReference type="ARBA" id="ARBA00022801"/>
    </source>
</evidence>
<dbReference type="GO" id="GO:0071555">
    <property type="term" value="P:cell wall organization"/>
    <property type="evidence" value="ECO:0007669"/>
    <property type="project" value="UniProtKB-KW"/>
</dbReference>
<dbReference type="PANTHER" id="PTHR34978:SF3">
    <property type="entry name" value="SLR0241 PROTEIN"/>
    <property type="match status" value="1"/>
</dbReference>
<dbReference type="Gene3D" id="3.40.710.10">
    <property type="entry name" value="DD-peptidase/beta-lactamase superfamily"/>
    <property type="match status" value="1"/>
</dbReference>
<dbReference type="Proteomes" id="UP000562027">
    <property type="component" value="Unassembled WGS sequence"/>
</dbReference>
<dbReference type="EMBL" id="JACHLP010000003">
    <property type="protein sequence ID" value="MBB4843287.1"/>
    <property type="molecule type" value="Genomic_DNA"/>
</dbReference>
<feature type="transmembrane region" description="Helical" evidence="10">
    <location>
        <begin position="42"/>
        <end position="65"/>
    </location>
</feature>
<dbReference type="RefSeq" id="WP_184298401.1">
    <property type="nucleotide sequence ID" value="NZ_JACHLP010000003.1"/>
</dbReference>
<comment type="similarity">
    <text evidence="1 9">Belongs to the peptidase S11 family.</text>
</comment>
<dbReference type="AlphaFoldDB" id="A0A840LD84"/>
<keyword evidence="6" id="KW-0961">Cell wall biogenesis/degradation</keyword>
<feature type="active site" evidence="7">
    <location>
        <position position="420"/>
    </location>
</feature>
<evidence type="ECO:0000256" key="1">
    <source>
        <dbReference type="ARBA" id="ARBA00007164"/>
    </source>
</evidence>
<dbReference type="PRINTS" id="PR00725">
    <property type="entry name" value="DADACBPTASE1"/>
</dbReference>
<organism evidence="13 14">
    <name type="scientific">Roseateles oligotrophus</name>
    <dbReference type="NCBI Taxonomy" id="1769250"/>
    <lineage>
        <taxon>Bacteria</taxon>
        <taxon>Pseudomonadati</taxon>
        <taxon>Pseudomonadota</taxon>
        <taxon>Betaproteobacteria</taxon>
        <taxon>Burkholderiales</taxon>
        <taxon>Sphaerotilaceae</taxon>
        <taxon>Roseateles</taxon>
    </lineage>
</organism>
<keyword evidence="4" id="KW-0133">Cell shape</keyword>
<comment type="caution">
    <text evidence="13">The sequence shown here is derived from an EMBL/GenBank/DDBJ whole genome shotgun (WGS) entry which is preliminary data.</text>
</comment>
<feature type="domain" description="Peptidase S11 D-alanyl-D-alanine carboxypeptidase A N-terminal" evidence="11">
    <location>
        <begin position="333"/>
        <end position="539"/>
    </location>
</feature>
<evidence type="ECO:0000256" key="8">
    <source>
        <dbReference type="PIRSR" id="PIRSR618044-2"/>
    </source>
</evidence>
<gene>
    <name evidence="13" type="ORF">HNP55_001806</name>
</gene>
<evidence type="ECO:0000313" key="14">
    <source>
        <dbReference type="Proteomes" id="UP000562027"/>
    </source>
</evidence>
<dbReference type="InterPro" id="IPR018044">
    <property type="entry name" value="Peptidase_S11"/>
</dbReference>
<dbReference type="CDD" id="cd07341">
    <property type="entry name" value="M56_BlaR1_MecR1_like"/>
    <property type="match status" value="1"/>
</dbReference>
<keyword evidence="5" id="KW-0573">Peptidoglycan synthesis</keyword>
<dbReference type="InterPro" id="IPR012338">
    <property type="entry name" value="Beta-lactam/transpept-like"/>
</dbReference>
<evidence type="ECO:0000256" key="7">
    <source>
        <dbReference type="PIRSR" id="PIRSR618044-1"/>
    </source>
</evidence>
<feature type="transmembrane region" description="Helical" evidence="10">
    <location>
        <begin position="92"/>
        <end position="118"/>
    </location>
</feature>
<evidence type="ECO:0000256" key="5">
    <source>
        <dbReference type="ARBA" id="ARBA00022984"/>
    </source>
</evidence>
<dbReference type="EC" id="3.4.21.-" evidence="13"/>
<accession>A0A840LD84</accession>
<keyword evidence="10" id="KW-0812">Transmembrane</keyword>
<dbReference type="InterPro" id="IPR052173">
    <property type="entry name" value="Beta-lactam_resp_regulator"/>
</dbReference>
<dbReference type="SUPFAM" id="SSF56601">
    <property type="entry name" value="beta-lactamase/transpeptidase-like"/>
    <property type="match status" value="1"/>
</dbReference>
<feature type="active site" description="Proton acceptor" evidence="7">
    <location>
        <position position="366"/>
    </location>
</feature>
<keyword evidence="10" id="KW-1133">Transmembrane helix</keyword>
<protein>
    <submittedName>
        <fullName evidence="13">D-alanyl-D-alanine endopeptidase (Penicillin-binding protein 7)</fullName>
        <ecNumber evidence="13">3.4.21.-</ecNumber>
    </submittedName>
</protein>
<feature type="active site" description="Acyl-ester intermediate" evidence="7">
    <location>
        <position position="363"/>
    </location>
</feature>
<keyword evidence="3 13" id="KW-0378">Hydrolase</keyword>
<evidence type="ECO:0000256" key="2">
    <source>
        <dbReference type="ARBA" id="ARBA00022729"/>
    </source>
</evidence>
<dbReference type="Pfam" id="PF05569">
    <property type="entry name" value="Peptidase_M56"/>
    <property type="match status" value="1"/>
</dbReference>
<dbReference type="PANTHER" id="PTHR34978">
    <property type="entry name" value="POSSIBLE SENSOR-TRANSDUCER PROTEIN BLAR"/>
    <property type="match status" value="1"/>
</dbReference>
<evidence type="ECO:0000256" key="10">
    <source>
        <dbReference type="SAM" id="Phobius"/>
    </source>
</evidence>
<evidence type="ECO:0000256" key="4">
    <source>
        <dbReference type="ARBA" id="ARBA00022960"/>
    </source>
</evidence>
<proteinExistence type="inferred from homology"/>
<dbReference type="Gene3D" id="3.30.2010.10">
    <property type="entry name" value="Metalloproteases ('zincins'), catalytic domain"/>
    <property type="match status" value="1"/>
</dbReference>
<keyword evidence="10" id="KW-0472">Membrane</keyword>
<dbReference type="GO" id="GO:0006508">
    <property type="term" value="P:proteolysis"/>
    <property type="evidence" value="ECO:0007669"/>
    <property type="project" value="InterPro"/>
</dbReference>
<name>A0A840LD84_9BURK</name>
<keyword evidence="2" id="KW-0732">Signal</keyword>
<reference evidence="13 14" key="1">
    <citation type="submission" date="2020-08" db="EMBL/GenBank/DDBJ databases">
        <title>Functional genomics of gut bacteria from endangered species of beetles.</title>
        <authorList>
            <person name="Carlos-Shanley C."/>
        </authorList>
    </citation>
    <scope>NUCLEOTIDE SEQUENCE [LARGE SCALE GENOMIC DNA]</scope>
    <source>
        <strain evidence="13 14">S00239</strain>
    </source>
</reference>
<dbReference type="GO" id="GO:0008360">
    <property type="term" value="P:regulation of cell shape"/>
    <property type="evidence" value="ECO:0007669"/>
    <property type="project" value="UniProtKB-KW"/>
</dbReference>
<sequence length="578" mass="61524">MTAWAYALGWALLHFLWQGLLVGGVTALLLHALRRASAASRYALCGAALLLCVALPVRHLCLTLAELQAPLTWQEGQAFAQLSPWLLRLQAALPWLVAAWGLGVLLMFTRLGLGLVWVARLRRWPEQLEAGWQARLDRLAQDMGLRGRVVLRVVKAELPSPLTVGWWRPVVIVPASLLTGLPPALLEALLAHELAHVRRADYVFNLLQGMVEALLFFHPVVWCLSRRMRAERELIADALAAQVLGEPRQLALALNELAHGLSQPQPALAASDGDLLARIKGLLRPEAQRPGWRLLAAALALAGTVLMVQARTQEPEAAPATPPSPAAALLPIGVSARHMLVLDDASGQVLAAKDAEAVVPVASISKLMTAMVVLDSGADMDEPLRVSPALVAQHRFSNAGLKAGTRLTRGGALTLTLLASDNRAAELLAQSYPGGLPAFERATVAKARALGLSHTDLRDASGASDANRSTAQEVARLLAAAERYEAIARITSGAAARVPLNGHPALLHNTNPLVGEPGWDIQLSKTGSSQAAGGCVAVKLMLAGKPHTVVLLAAADRQERLRDLQAIRQALSQTFSGG</sequence>
<evidence type="ECO:0000259" key="12">
    <source>
        <dbReference type="Pfam" id="PF05569"/>
    </source>
</evidence>
<evidence type="ECO:0000313" key="13">
    <source>
        <dbReference type="EMBL" id="MBB4843287.1"/>
    </source>
</evidence>
<keyword evidence="14" id="KW-1185">Reference proteome</keyword>
<dbReference type="InterPro" id="IPR008756">
    <property type="entry name" value="Peptidase_M56"/>
</dbReference>
<dbReference type="InterPro" id="IPR001967">
    <property type="entry name" value="Peptidase_S11_N"/>
</dbReference>
<dbReference type="Pfam" id="PF00768">
    <property type="entry name" value="Peptidase_S11"/>
    <property type="match status" value="1"/>
</dbReference>
<evidence type="ECO:0000259" key="11">
    <source>
        <dbReference type="Pfam" id="PF00768"/>
    </source>
</evidence>
<evidence type="ECO:0000256" key="6">
    <source>
        <dbReference type="ARBA" id="ARBA00023316"/>
    </source>
</evidence>
<feature type="transmembrane region" description="Helical" evidence="10">
    <location>
        <begin position="202"/>
        <end position="224"/>
    </location>
</feature>